<name>A0A8X6MVK3_NEPPI</name>
<gene>
    <name evidence="2" type="ORF">NPIL_375581</name>
</gene>
<dbReference type="AlphaFoldDB" id="A0A8X6MVK3"/>
<dbReference type="Proteomes" id="UP000887013">
    <property type="component" value="Unassembled WGS sequence"/>
</dbReference>
<accession>A0A8X6MVK3</accession>
<comment type="caution">
    <text evidence="2">The sequence shown here is derived from an EMBL/GenBank/DDBJ whole genome shotgun (WGS) entry which is preliminary data.</text>
</comment>
<sequence>MASSDAAFENCPFFETPFGTFKEERERDRGEKKEETGKRHDTAIFLKETSSPTPVPSIPTKKTIIKKGKIESSGVLALRDSSEIWKFSGTLGVTGGRMGGREDASCSLSTQTPPLPPGTEEGEEK</sequence>
<protein>
    <submittedName>
        <fullName evidence="2">Uncharacterized protein</fullName>
    </submittedName>
</protein>
<feature type="compositionally biased region" description="Low complexity" evidence="1">
    <location>
        <begin position="48"/>
        <end position="60"/>
    </location>
</feature>
<evidence type="ECO:0000313" key="2">
    <source>
        <dbReference type="EMBL" id="GFS80207.1"/>
    </source>
</evidence>
<evidence type="ECO:0000313" key="3">
    <source>
        <dbReference type="Proteomes" id="UP000887013"/>
    </source>
</evidence>
<reference evidence="2" key="1">
    <citation type="submission" date="2020-08" db="EMBL/GenBank/DDBJ databases">
        <title>Multicomponent nature underlies the extraordinary mechanical properties of spider dragline silk.</title>
        <authorList>
            <person name="Kono N."/>
            <person name="Nakamura H."/>
            <person name="Mori M."/>
            <person name="Yoshida Y."/>
            <person name="Ohtoshi R."/>
            <person name="Malay A.D."/>
            <person name="Moran D.A.P."/>
            <person name="Tomita M."/>
            <person name="Numata K."/>
            <person name="Arakawa K."/>
        </authorList>
    </citation>
    <scope>NUCLEOTIDE SEQUENCE</scope>
</reference>
<dbReference type="EMBL" id="BMAW01097540">
    <property type="protein sequence ID" value="GFS80207.1"/>
    <property type="molecule type" value="Genomic_DNA"/>
</dbReference>
<feature type="compositionally biased region" description="Basic and acidic residues" evidence="1">
    <location>
        <begin position="21"/>
        <end position="42"/>
    </location>
</feature>
<evidence type="ECO:0000256" key="1">
    <source>
        <dbReference type="SAM" id="MobiDB-lite"/>
    </source>
</evidence>
<feature type="region of interest" description="Disordered" evidence="1">
    <location>
        <begin position="19"/>
        <end position="60"/>
    </location>
</feature>
<organism evidence="2 3">
    <name type="scientific">Nephila pilipes</name>
    <name type="common">Giant wood spider</name>
    <name type="synonym">Nephila maculata</name>
    <dbReference type="NCBI Taxonomy" id="299642"/>
    <lineage>
        <taxon>Eukaryota</taxon>
        <taxon>Metazoa</taxon>
        <taxon>Ecdysozoa</taxon>
        <taxon>Arthropoda</taxon>
        <taxon>Chelicerata</taxon>
        <taxon>Arachnida</taxon>
        <taxon>Araneae</taxon>
        <taxon>Araneomorphae</taxon>
        <taxon>Entelegynae</taxon>
        <taxon>Araneoidea</taxon>
        <taxon>Nephilidae</taxon>
        <taxon>Nephila</taxon>
    </lineage>
</organism>
<feature type="region of interest" description="Disordered" evidence="1">
    <location>
        <begin position="89"/>
        <end position="125"/>
    </location>
</feature>
<keyword evidence="3" id="KW-1185">Reference proteome</keyword>
<proteinExistence type="predicted"/>